<dbReference type="OrthoDB" id="9807064at2"/>
<protein>
    <recommendedName>
        <fullName evidence="5">biotin--[biotin carboxyl-carrier protein] ligase</fullName>
        <ecNumber evidence="5">6.3.4.15</ecNumber>
    </recommendedName>
</protein>
<dbReference type="InterPro" id="IPR013196">
    <property type="entry name" value="HTH_11"/>
</dbReference>
<organism evidence="8 9">
    <name type="scientific">Litorivicinus lipolyticus</name>
    <dbReference type="NCBI Taxonomy" id="418701"/>
    <lineage>
        <taxon>Bacteria</taxon>
        <taxon>Pseudomonadati</taxon>
        <taxon>Pseudomonadota</taxon>
        <taxon>Gammaproteobacteria</taxon>
        <taxon>Oceanospirillales</taxon>
        <taxon>Litorivicinaceae</taxon>
        <taxon>Litorivicinus</taxon>
    </lineage>
</organism>
<evidence type="ECO:0000256" key="3">
    <source>
        <dbReference type="ARBA" id="ARBA00022840"/>
    </source>
</evidence>
<dbReference type="InterPro" id="IPR036388">
    <property type="entry name" value="WH-like_DNA-bd_sf"/>
</dbReference>
<dbReference type="Gene3D" id="1.10.10.10">
    <property type="entry name" value="Winged helix-like DNA-binding domain superfamily/Winged helix DNA-binding domain"/>
    <property type="match status" value="1"/>
</dbReference>
<dbReference type="InterPro" id="IPR008988">
    <property type="entry name" value="Transcriptional_repressor_C"/>
</dbReference>
<evidence type="ECO:0000313" key="8">
    <source>
        <dbReference type="EMBL" id="QGG80876.1"/>
    </source>
</evidence>
<dbReference type="Pfam" id="PF02237">
    <property type="entry name" value="BPL_C"/>
    <property type="match status" value="1"/>
</dbReference>
<dbReference type="InterPro" id="IPR004408">
    <property type="entry name" value="Biotin_CoA_COase_ligase"/>
</dbReference>
<comment type="catalytic activity">
    <reaction evidence="6">
        <text>biotin + L-lysyl-[protein] + ATP = N(6)-biotinyl-L-lysyl-[protein] + AMP + diphosphate + H(+)</text>
        <dbReference type="Rhea" id="RHEA:11756"/>
        <dbReference type="Rhea" id="RHEA-COMP:9752"/>
        <dbReference type="Rhea" id="RHEA-COMP:10505"/>
        <dbReference type="ChEBI" id="CHEBI:15378"/>
        <dbReference type="ChEBI" id="CHEBI:29969"/>
        <dbReference type="ChEBI" id="CHEBI:30616"/>
        <dbReference type="ChEBI" id="CHEBI:33019"/>
        <dbReference type="ChEBI" id="CHEBI:57586"/>
        <dbReference type="ChEBI" id="CHEBI:83144"/>
        <dbReference type="ChEBI" id="CHEBI:456215"/>
        <dbReference type="EC" id="6.3.4.15"/>
    </reaction>
</comment>
<evidence type="ECO:0000256" key="2">
    <source>
        <dbReference type="ARBA" id="ARBA00022741"/>
    </source>
</evidence>
<evidence type="ECO:0000256" key="4">
    <source>
        <dbReference type="ARBA" id="ARBA00023267"/>
    </source>
</evidence>
<keyword evidence="9" id="KW-1185">Reference proteome</keyword>
<dbReference type="InterPro" id="IPR003142">
    <property type="entry name" value="BPL_C"/>
</dbReference>
<evidence type="ECO:0000256" key="5">
    <source>
        <dbReference type="ARBA" id="ARBA00024227"/>
    </source>
</evidence>
<proteinExistence type="predicted"/>
<dbReference type="EC" id="6.3.4.15" evidence="5"/>
<dbReference type="InterPro" id="IPR004143">
    <property type="entry name" value="BPL_LPL_catalytic"/>
</dbReference>
<keyword evidence="4" id="KW-0092">Biotin</keyword>
<dbReference type="InterPro" id="IPR045864">
    <property type="entry name" value="aa-tRNA-synth_II/BPL/LPL"/>
</dbReference>
<dbReference type="SUPFAM" id="SSF55681">
    <property type="entry name" value="Class II aaRS and biotin synthetases"/>
    <property type="match status" value="1"/>
</dbReference>
<dbReference type="GO" id="GO:0005524">
    <property type="term" value="F:ATP binding"/>
    <property type="evidence" value="ECO:0007669"/>
    <property type="project" value="UniProtKB-KW"/>
</dbReference>
<dbReference type="PROSITE" id="PS51733">
    <property type="entry name" value="BPL_LPL_CATALYTIC"/>
    <property type="match status" value="1"/>
</dbReference>
<sequence length="315" mass="34115">MTPLLDLLADGQFHRGPDLAAALAISRAGINQQIQALRAQGMAIESVRARGYRMPGGAEWLDPVGIRRSLRRTFAGITVEVVERTDSTNRALMALDLHSAARQQVLLAEHQTQGRGRRGRVWVSPWGHNLYLTCAQTFDDGLPDALSLRVGSGIAKLLATQGVRGIQVKWPNDLWVADHKCGGVLVEVQGDPLGHCRAVVGVGLNVQTPMSVASQIDQPWSDLRTVGLKASVTRNQLASRVARAIFQSFVTEPEQWRATYAKHDALMGRSVRILSGGDDVHGLACGINHAGELQVNVDGREQAVRSGEVSVRTHA</sequence>
<evidence type="ECO:0000259" key="7">
    <source>
        <dbReference type="PROSITE" id="PS51733"/>
    </source>
</evidence>
<dbReference type="CDD" id="cd16442">
    <property type="entry name" value="BPL"/>
    <property type="match status" value="1"/>
</dbReference>
<dbReference type="RefSeq" id="WP_153714379.1">
    <property type="nucleotide sequence ID" value="NZ_CP045871.1"/>
</dbReference>
<dbReference type="EMBL" id="CP045871">
    <property type="protein sequence ID" value="QGG80876.1"/>
    <property type="molecule type" value="Genomic_DNA"/>
</dbReference>
<dbReference type="PANTHER" id="PTHR12835:SF5">
    <property type="entry name" value="BIOTIN--PROTEIN LIGASE"/>
    <property type="match status" value="1"/>
</dbReference>
<dbReference type="KEGG" id="llp:GH975_09970"/>
<dbReference type="GO" id="GO:0005737">
    <property type="term" value="C:cytoplasm"/>
    <property type="evidence" value="ECO:0007669"/>
    <property type="project" value="TreeGrafter"/>
</dbReference>
<keyword evidence="3" id="KW-0067">ATP-binding</keyword>
<dbReference type="InterPro" id="IPR036390">
    <property type="entry name" value="WH_DNA-bd_sf"/>
</dbReference>
<dbReference type="NCBIfam" id="TIGR00121">
    <property type="entry name" value="birA_ligase"/>
    <property type="match status" value="1"/>
</dbReference>
<reference evidence="8 9" key="1">
    <citation type="submission" date="2019-11" db="EMBL/GenBank/DDBJ databases">
        <authorList>
            <person name="Khan S.A."/>
            <person name="Jeon C.O."/>
            <person name="Chun B.H."/>
        </authorList>
    </citation>
    <scope>NUCLEOTIDE SEQUENCE [LARGE SCALE GENOMIC DNA]</scope>
    <source>
        <strain evidence="8 9">IMCC 1097</strain>
    </source>
</reference>
<evidence type="ECO:0000313" key="9">
    <source>
        <dbReference type="Proteomes" id="UP000388235"/>
    </source>
</evidence>
<keyword evidence="1 8" id="KW-0436">Ligase</keyword>
<dbReference type="Proteomes" id="UP000388235">
    <property type="component" value="Chromosome"/>
</dbReference>
<dbReference type="SUPFAM" id="SSF46785">
    <property type="entry name" value="Winged helix' DNA-binding domain"/>
    <property type="match status" value="1"/>
</dbReference>
<dbReference type="Pfam" id="PF08279">
    <property type="entry name" value="HTH_11"/>
    <property type="match status" value="1"/>
</dbReference>
<dbReference type="AlphaFoldDB" id="A0A5Q2QFS8"/>
<dbReference type="Gene3D" id="3.30.930.10">
    <property type="entry name" value="Bira Bifunctional Protein, Domain 2"/>
    <property type="match status" value="1"/>
</dbReference>
<accession>A0A5Q2QFS8</accession>
<evidence type="ECO:0000256" key="1">
    <source>
        <dbReference type="ARBA" id="ARBA00022598"/>
    </source>
</evidence>
<dbReference type="SUPFAM" id="SSF50037">
    <property type="entry name" value="C-terminal domain of transcriptional repressors"/>
    <property type="match status" value="1"/>
</dbReference>
<evidence type="ECO:0000256" key="6">
    <source>
        <dbReference type="ARBA" id="ARBA00047846"/>
    </source>
</evidence>
<gene>
    <name evidence="8" type="ORF">GH975_09970</name>
</gene>
<dbReference type="GO" id="GO:0004077">
    <property type="term" value="F:biotin--[biotin carboxyl-carrier protein] ligase activity"/>
    <property type="evidence" value="ECO:0007669"/>
    <property type="project" value="UniProtKB-EC"/>
</dbReference>
<dbReference type="PANTHER" id="PTHR12835">
    <property type="entry name" value="BIOTIN PROTEIN LIGASE"/>
    <property type="match status" value="1"/>
</dbReference>
<dbReference type="Gene3D" id="2.30.30.100">
    <property type="match status" value="1"/>
</dbReference>
<dbReference type="Pfam" id="PF03099">
    <property type="entry name" value="BPL_LplA_LipB"/>
    <property type="match status" value="1"/>
</dbReference>
<feature type="domain" description="BPL/LPL catalytic" evidence="7">
    <location>
        <begin position="64"/>
        <end position="253"/>
    </location>
</feature>
<keyword evidence="2" id="KW-0547">Nucleotide-binding</keyword>
<name>A0A5Q2QFS8_9GAMM</name>